<proteinExistence type="predicted"/>
<organism evidence="2">
    <name type="scientific">Siphoviridae sp. cteEQ43</name>
    <dbReference type="NCBI Taxonomy" id="2827905"/>
    <lineage>
        <taxon>Viruses</taxon>
        <taxon>Duplodnaviria</taxon>
        <taxon>Heunggongvirae</taxon>
        <taxon>Uroviricota</taxon>
        <taxon>Caudoviricetes</taxon>
    </lineage>
</organism>
<keyword evidence="1" id="KW-0175">Coiled coil</keyword>
<sequence>MTNFDKIIDVALAVVDDYKIGRAYNQSIENFQAYCDGFLMQAVPQFVECRQSLDYDIDERAFNADLTVLEQYILSRYWVIAWWERETNNSAQIALKLGLKNQYSYNSESQNFKEKQNIIDKLREEVDRATQDYLLLDLDAYDF</sequence>
<protein>
    <submittedName>
        <fullName evidence="2">Uncharacterized protein</fullName>
    </submittedName>
</protein>
<evidence type="ECO:0000256" key="1">
    <source>
        <dbReference type="SAM" id="Coils"/>
    </source>
</evidence>
<reference evidence="2" key="1">
    <citation type="journal article" date="2021" name="Proc. Natl. Acad. Sci. U.S.A.">
        <title>A Catalog of Tens of Thousands of Viruses from Human Metagenomes Reveals Hidden Associations with Chronic Diseases.</title>
        <authorList>
            <person name="Tisza M.J."/>
            <person name="Buck C.B."/>
        </authorList>
    </citation>
    <scope>NUCLEOTIDE SEQUENCE</scope>
    <source>
        <strain evidence="2">CteEQ43</strain>
    </source>
</reference>
<name>A0A8S5TCC0_9CAUD</name>
<evidence type="ECO:0000313" key="2">
    <source>
        <dbReference type="EMBL" id="DAF60921.1"/>
    </source>
</evidence>
<accession>A0A8S5TCC0</accession>
<dbReference type="EMBL" id="BK032799">
    <property type="protein sequence ID" value="DAF60921.1"/>
    <property type="molecule type" value="Genomic_DNA"/>
</dbReference>
<feature type="coiled-coil region" evidence="1">
    <location>
        <begin position="105"/>
        <end position="139"/>
    </location>
</feature>